<dbReference type="Gene3D" id="3.30.40.10">
    <property type="entry name" value="Zinc/RING finger domain, C3HC4 (zinc finger)"/>
    <property type="match status" value="1"/>
</dbReference>
<dbReference type="SMART" id="SM00064">
    <property type="entry name" value="FYVE"/>
    <property type="match status" value="1"/>
</dbReference>
<feature type="coiled-coil region" evidence="5">
    <location>
        <begin position="793"/>
        <end position="894"/>
    </location>
</feature>
<dbReference type="Proteomes" id="UP001642483">
    <property type="component" value="Unassembled WGS sequence"/>
</dbReference>
<evidence type="ECO:0000313" key="9">
    <source>
        <dbReference type="Proteomes" id="UP001642483"/>
    </source>
</evidence>
<evidence type="ECO:0000259" key="7">
    <source>
        <dbReference type="PROSITE" id="PS50178"/>
    </source>
</evidence>
<organism evidence="8 9">
    <name type="scientific">Clavelina lepadiformis</name>
    <name type="common">Light-bulb sea squirt</name>
    <name type="synonym">Ascidia lepadiformis</name>
    <dbReference type="NCBI Taxonomy" id="159417"/>
    <lineage>
        <taxon>Eukaryota</taxon>
        <taxon>Metazoa</taxon>
        <taxon>Chordata</taxon>
        <taxon>Tunicata</taxon>
        <taxon>Ascidiacea</taxon>
        <taxon>Aplousobranchia</taxon>
        <taxon>Clavelinidae</taxon>
        <taxon>Clavelina</taxon>
    </lineage>
</organism>
<feature type="compositionally biased region" description="Polar residues" evidence="6">
    <location>
        <begin position="112"/>
        <end position="125"/>
    </location>
</feature>
<dbReference type="SUPFAM" id="SSF57903">
    <property type="entry name" value="FYVE/PHD zinc finger"/>
    <property type="match status" value="1"/>
</dbReference>
<dbReference type="InterPro" id="IPR017455">
    <property type="entry name" value="Znf_FYVE-rel"/>
</dbReference>
<feature type="coiled-coil region" evidence="5">
    <location>
        <begin position="1312"/>
        <end position="1378"/>
    </location>
</feature>
<feature type="compositionally biased region" description="Polar residues" evidence="6">
    <location>
        <begin position="15"/>
        <end position="26"/>
    </location>
</feature>
<dbReference type="EMBL" id="CAWYQH010000108">
    <property type="protein sequence ID" value="CAK8689503.1"/>
    <property type="molecule type" value="Genomic_DNA"/>
</dbReference>
<evidence type="ECO:0000256" key="1">
    <source>
        <dbReference type="ARBA" id="ARBA00022723"/>
    </source>
</evidence>
<keyword evidence="5" id="KW-0175">Coiled coil</keyword>
<dbReference type="InterPro" id="IPR000306">
    <property type="entry name" value="Znf_FYVE"/>
</dbReference>
<evidence type="ECO:0000256" key="2">
    <source>
        <dbReference type="ARBA" id="ARBA00022771"/>
    </source>
</evidence>
<comment type="caution">
    <text evidence="8">The sequence shown here is derived from an EMBL/GenBank/DDBJ whole genome shotgun (WGS) entry which is preliminary data.</text>
</comment>
<feature type="region of interest" description="Disordered" evidence="6">
    <location>
        <begin position="979"/>
        <end position="998"/>
    </location>
</feature>
<sequence length="1553" mass="178611">MLNRIRKTFRDTEHQSPGQHRQPSNSQRHENESSPEHTGFICPICMVNQKSAEELQRHFDVAHSTPDQPDSTLKPQTNDVISDSTHVQEHSPQHINTEASSRSNGIGGVNNAEETGNENYATSTSNNPTLVAEIEDLQASLKEEKWYTSELKKEITSIQNEKVNISDDYETLQAQLQIATATNEELARQKELLEKKAMNLAQTIAGVKAENDELESQKIAVEERCQNQSIELEKAAAWVRDLESQLPPGHTVESIVKEKLQRPGVDDVMVLKKELVSVQTLMDQMTQESEKKSKEVENDRQHLQNLLDEAKQQAEVVQREFDLFRAENARLKVENKQTAAEKDESTKLLQQEKDDLNKLYSQKENTKQEEIVNLQSSLEKEQGYSHSLSYEINQLQEEKSLLKNDVARLSEELENSKKLCKDEQSRFSHLNNEYLLIEAAKSDAEAKLLESTKNIGKLCEEHESAITEKEARLDAVYMEKDELESQLNENKATVEHMKQEKNNLERRFDEMKAMSKQVESESSSVQHDLHFEIAQLKMKLETFEADNIQLLGGKKTLEDNVEKMKNDHNDERNNIQSKVLELQQELVVLKMQSNQINEQKNQMERNLIEAHSKLEDARKTFEETQEKNHVLNTNFAVKSQEMESLKEKLIMASNKLDEEITRRESSTEEAAKLREERTVLMAQMEAGEGEAVARAQIAEENDSLRMQKEEALQKLRCESSEHELAMQNINAKLAEVNTSLVSIEEKYESSQQLVIKIKDDLTAEKEKSMQLEADFKVKAELLLTTQAASATQRADMESHLNSVKRSLEEKTKELEKRNADLTSLQSAMDDLKTQVNQQRQDYHLELANLKSSFDKMEREKQDAHEDVSRFRIDLEDAKRAHQEDNERRNEAMKATETKHAEKIASLNSILKDVKDDLQVKTKEHSEQISMREAVEKNLDETKKQAANLEETCNTTKLELDEILEELTKVKEAFEASQLAHQNEVEERKKESSQFEERQKDLEVKMNRDSDQYNEEINKLKEKAKNQANVLENERLLKTKSEEALKSAESCILSHQEDISAKEKLLNKMRSERNEIEQRLNSEISDHHQKIVILEESLVLSRNETKKKVSEVNQKSEVARSTQDELDRVKSELESMTTHLTETEVDLENTKTELNEVRLISQELKNSKTDLEEKSAGLEKVNEDHIKKINDMEEQLSSSCEDNAKLNGDITNIKEKLRLTEDEAMSRKIEWDEKSSEFETEVRVLQESLKSMKTDLDAEKHQRQEDNLRKEDEMKRLLEEWSSQESLWTSEKDAFLEKVDSLEAAQSLLLGHKVELQKSINALQTSLENEKKTAFEAQEKAKANSNLQELKITDLKMQIEKKNNELEESAAEKVVSESKLQLEIGALTENLNSTRSEWVATTQRVDATTRENDDLRGQLVVLNATVQNNADERRTLLERCLNAEQQVEQMTSRFNELRRKLDDAHSAMHELGRENQALQVKHTTTISRQWADDKNINQCKACSRNFSLTVRKHHCRHCGDIFCAECSSRSATVASSKNPVRVCERCYDDLLVAG</sequence>
<dbReference type="CDD" id="cd15730">
    <property type="entry name" value="FYVE_EEA1"/>
    <property type="match status" value="1"/>
</dbReference>
<dbReference type="Pfam" id="PF01363">
    <property type="entry name" value="FYVE"/>
    <property type="match status" value="1"/>
</dbReference>
<feature type="coiled-coil region" evidence="5">
    <location>
        <begin position="1111"/>
        <end position="1279"/>
    </location>
</feature>
<protein>
    <recommendedName>
        <fullName evidence="7">FYVE-type domain-containing protein</fullName>
    </recommendedName>
</protein>
<reference evidence="8 9" key="1">
    <citation type="submission" date="2024-02" db="EMBL/GenBank/DDBJ databases">
        <authorList>
            <person name="Daric V."/>
            <person name="Darras S."/>
        </authorList>
    </citation>
    <scope>NUCLEOTIDE SEQUENCE [LARGE SCALE GENOMIC DNA]</scope>
</reference>
<feature type="coiled-coil region" evidence="5">
    <location>
        <begin position="1432"/>
        <end position="1473"/>
    </location>
</feature>
<keyword evidence="9" id="KW-1185">Reference proteome</keyword>
<keyword evidence="2 4" id="KW-0863">Zinc-finger</keyword>
<feature type="region of interest" description="Disordered" evidence="6">
    <location>
        <begin position="87"/>
        <end position="125"/>
    </location>
</feature>
<feature type="coiled-coil region" evidence="5">
    <location>
        <begin position="286"/>
        <end position="426"/>
    </location>
</feature>
<dbReference type="Gene3D" id="1.20.5.390">
    <property type="entry name" value="L1 transposable element, trimerization domain"/>
    <property type="match status" value="1"/>
</dbReference>
<dbReference type="SUPFAM" id="SSF69979">
    <property type="entry name" value="Eea1 homodimerisation domain"/>
    <property type="match status" value="1"/>
</dbReference>
<feature type="compositionally biased region" description="Basic and acidic residues" evidence="6">
    <location>
        <begin position="982"/>
        <end position="998"/>
    </location>
</feature>
<dbReference type="InterPro" id="IPR011011">
    <property type="entry name" value="Znf_FYVE_PHD"/>
</dbReference>
<dbReference type="InterPro" id="IPR013083">
    <property type="entry name" value="Znf_RING/FYVE/PHD"/>
</dbReference>
<keyword evidence="3" id="KW-0862">Zinc</keyword>
<feature type="compositionally biased region" description="Polar residues" evidence="6">
    <location>
        <begin position="93"/>
        <end position="104"/>
    </location>
</feature>
<accession>A0ABP0GDF0</accession>
<feature type="coiled-coil region" evidence="5">
    <location>
        <begin position="155"/>
        <end position="231"/>
    </location>
</feature>
<evidence type="ECO:0000313" key="8">
    <source>
        <dbReference type="EMBL" id="CAK8689503.1"/>
    </source>
</evidence>
<feature type="coiled-coil region" evidence="5">
    <location>
        <begin position="466"/>
        <end position="521"/>
    </location>
</feature>
<evidence type="ECO:0000256" key="3">
    <source>
        <dbReference type="ARBA" id="ARBA00022833"/>
    </source>
</evidence>
<dbReference type="PANTHER" id="PTHR23164">
    <property type="entry name" value="EARLY ENDOSOME ANTIGEN 1"/>
    <property type="match status" value="1"/>
</dbReference>
<dbReference type="PANTHER" id="PTHR23164:SF30">
    <property type="entry name" value="EARLY ENDOSOME ANTIGEN 1"/>
    <property type="match status" value="1"/>
</dbReference>
<evidence type="ECO:0000256" key="5">
    <source>
        <dbReference type="SAM" id="Coils"/>
    </source>
</evidence>
<dbReference type="PROSITE" id="PS50178">
    <property type="entry name" value="ZF_FYVE"/>
    <property type="match status" value="1"/>
</dbReference>
<proteinExistence type="predicted"/>
<feature type="domain" description="FYVE-type" evidence="7">
    <location>
        <begin position="1492"/>
        <end position="1550"/>
    </location>
</feature>
<keyword evidence="1" id="KW-0479">Metal-binding</keyword>
<feature type="coiled-coil region" evidence="5">
    <location>
        <begin position="554"/>
        <end position="746"/>
    </location>
</feature>
<gene>
    <name evidence="8" type="ORF">CVLEPA_LOCUS21499</name>
</gene>
<feature type="region of interest" description="Disordered" evidence="6">
    <location>
        <begin position="1"/>
        <end position="37"/>
    </location>
</feature>
<evidence type="ECO:0000256" key="4">
    <source>
        <dbReference type="PROSITE-ProRule" id="PRU00091"/>
    </source>
</evidence>
<evidence type="ECO:0000256" key="6">
    <source>
        <dbReference type="SAM" id="MobiDB-lite"/>
    </source>
</evidence>
<name>A0ABP0GDF0_CLALP</name>